<dbReference type="Pfam" id="PF22042">
    <property type="entry name" value="EF-G_D2"/>
    <property type="match status" value="1"/>
</dbReference>
<dbReference type="CDD" id="cd03702">
    <property type="entry name" value="IF2_mtIF2_II"/>
    <property type="match status" value="1"/>
</dbReference>
<feature type="binding site" evidence="9">
    <location>
        <begin position="447"/>
        <end position="451"/>
    </location>
    <ligand>
        <name>GTP</name>
        <dbReference type="ChEBI" id="CHEBI:37565"/>
    </ligand>
</feature>
<feature type="domain" description="Tr-type G" evidence="13">
    <location>
        <begin position="391"/>
        <end position="559"/>
    </location>
</feature>
<dbReference type="Pfam" id="PF04760">
    <property type="entry name" value="IF2_N"/>
    <property type="match status" value="1"/>
</dbReference>
<dbReference type="GO" id="GO:0005525">
    <property type="term" value="F:GTP binding"/>
    <property type="evidence" value="ECO:0007669"/>
    <property type="project" value="UniProtKB-KW"/>
</dbReference>
<dbReference type="HAMAP" id="MF_00100_B">
    <property type="entry name" value="IF_2_B"/>
    <property type="match status" value="1"/>
</dbReference>
<dbReference type="InterPro" id="IPR009000">
    <property type="entry name" value="Transl_B-barrel_sf"/>
</dbReference>
<dbReference type="FunFam" id="3.40.50.10050:FF:000001">
    <property type="entry name" value="Translation initiation factor IF-2"/>
    <property type="match status" value="1"/>
</dbReference>
<evidence type="ECO:0000256" key="1">
    <source>
        <dbReference type="ARBA" id="ARBA00004496"/>
    </source>
</evidence>
<dbReference type="GO" id="GO:0005829">
    <property type="term" value="C:cytosol"/>
    <property type="evidence" value="ECO:0007669"/>
    <property type="project" value="TreeGrafter"/>
</dbReference>
<evidence type="ECO:0000259" key="13">
    <source>
        <dbReference type="PROSITE" id="PS51722"/>
    </source>
</evidence>
<evidence type="ECO:0000256" key="6">
    <source>
        <dbReference type="ARBA" id="ARBA00022741"/>
    </source>
</evidence>
<dbReference type="PROSITE" id="PS01176">
    <property type="entry name" value="IF2"/>
    <property type="match status" value="1"/>
</dbReference>
<dbReference type="EMBL" id="FWFR01000001">
    <property type="protein sequence ID" value="SLN19148.1"/>
    <property type="molecule type" value="Genomic_DNA"/>
</dbReference>
<keyword evidence="6 9" id="KW-0547">Nucleotide-binding</keyword>
<dbReference type="InterPro" id="IPR005225">
    <property type="entry name" value="Small_GTP-bd"/>
</dbReference>
<dbReference type="GO" id="GO:0003743">
    <property type="term" value="F:translation initiation factor activity"/>
    <property type="evidence" value="ECO:0007669"/>
    <property type="project" value="UniProtKB-UniRule"/>
</dbReference>
<dbReference type="InterPro" id="IPR006847">
    <property type="entry name" value="IF2_N"/>
</dbReference>
<evidence type="ECO:0000256" key="4">
    <source>
        <dbReference type="ARBA" id="ARBA00022490"/>
    </source>
</evidence>
<dbReference type="FunFam" id="3.40.50.300:FF:000019">
    <property type="entry name" value="Translation initiation factor IF-2"/>
    <property type="match status" value="1"/>
</dbReference>
<comment type="subcellular location">
    <subcellularLocation>
        <location evidence="1 9 11">Cytoplasm</location>
    </subcellularLocation>
</comment>
<comment type="function">
    <text evidence="9 10">One of the essential components for the initiation of protein synthesis. Protects formylmethionyl-tRNA from spontaneous hydrolysis and promotes its binding to the 30S ribosomal subunits. Also involved in the hydrolysis of GTP during the formation of the 70S ribosomal complex.</text>
</comment>
<dbReference type="Pfam" id="PF08364">
    <property type="entry name" value="IF2_assoc"/>
    <property type="match status" value="1"/>
</dbReference>
<dbReference type="Gene3D" id="2.40.30.10">
    <property type="entry name" value="Translation factors"/>
    <property type="match status" value="2"/>
</dbReference>
<evidence type="ECO:0000256" key="9">
    <source>
        <dbReference type="HAMAP-Rule" id="MF_00100"/>
    </source>
</evidence>
<feature type="region of interest" description="Disordered" evidence="12">
    <location>
        <begin position="1"/>
        <end position="264"/>
    </location>
</feature>
<gene>
    <name evidence="9 14" type="primary">infB</name>
    <name evidence="14" type="ORF">OCH7691_00426</name>
</gene>
<evidence type="ECO:0000313" key="15">
    <source>
        <dbReference type="Proteomes" id="UP000193200"/>
    </source>
</evidence>
<dbReference type="AlphaFoldDB" id="A0A1Y5RJP6"/>
<accession>A0A1Y5RJP6</accession>
<feature type="compositionally biased region" description="Low complexity" evidence="12">
    <location>
        <begin position="59"/>
        <end position="86"/>
    </location>
</feature>
<evidence type="ECO:0000256" key="7">
    <source>
        <dbReference type="ARBA" id="ARBA00022917"/>
    </source>
</evidence>
<dbReference type="InterPro" id="IPR053905">
    <property type="entry name" value="EF-G-like_DII"/>
</dbReference>
<dbReference type="NCBIfam" id="TIGR00487">
    <property type="entry name" value="IF-2"/>
    <property type="match status" value="1"/>
</dbReference>
<dbReference type="Pfam" id="PF11987">
    <property type="entry name" value="IF-2"/>
    <property type="match status" value="1"/>
</dbReference>
<dbReference type="Pfam" id="PF00009">
    <property type="entry name" value="GTP_EFTU"/>
    <property type="match status" value="1"/>
</dbReference>
<dbReference type="InterPro" id="IPR013575">
    <property type="entry name" value="IF2_assoc_dom_bac"/>
</dbReference>
<dbReference type="SUPFAM" id="SSF50447">
    <property type="entry name" value="Translation proteins"/>
    <property type="match status" value="2"/>
</dbReference>
<name>A0A1Y5RJP6_9PROT</name>
<evidence type="ECO:0000256" key="2">
    <source>
        <dbReference type="ARBA" id="ARBA00007733"/>
    </source>
</evidence>
<dbReference type="Pfam" id="PF03144">
    <property type="entry name" value="GTP_EFTU_D2"/>
    <property type="match status" value="1"/>
</dbReference>
<dbReference type="PANTHER" id="PTHR43381:SF5">
    <property type="entry name" value="TR-TYPE G DOMAIN-CONTAINING PROTEIN"/>
    <property type="match status" value="1"/>
</dbReference>
<dbReference type="InterPro" id="IPR000178">
    <property type="entry name" value="TF_IF2_bacterial-like"/>
</dbReference>
<evidence type="ECO:0000313" key="14">
    <source>
        <dbReference type="EMBL" id="SLN19148.1"/>
    </source>
</evidence>
<evidence type="ECO:0000256" key="8">
    <source>
        <dbReference type="ARBA" id="ARBA00023134"/>
    </source>
</evidence>
<feature type="compositionally biased region" description="Basic and acidic residues" evidence="12">
    <location>
        <begin position="93"/>
        <end position="103"/>
    </location>
</feature>
<dbReference type="RefSeq" id="WP_085881766.1">
    <property type="nucleotide sequence ID" value="NZ_FWFR01000001.1"/>
</dbReference>
<comment type="similarity">
    <text evidence="2 9 10">Belongs to the TRAFAC class translation factor GTPase superfamily. Classic translation factor GTPase family. IF-2 subfamily.</text>
</comment>
<dbReference type="SUPFAM" id="SSF52156">
    <property type="entry name" value="Initiation factor IF2/eIF5b, domain 3"/>
    <property type="match status" value="1"/>
</dbReference>
<dbReference type="Gene3D" id="3.40.50.300">
    <property type="entry name" value="P-loop containing nucleotide triphosphate hydrolases"/>
    <property type="match status" value="1"/>
</dbReference>
<dbReference type="FunFam" id="2.40.30.10:FF:000008">
    <property type="entry name" value="Translation initiation factor IF-2"/>
    <property type="match status" value="1"/>
</dbReference>
<evidence type="ECO:0000256" key="10">
    <source>
        <dbReference type="RuleBase" id="RU000644"/>
    </source>
</evidence>
<dbReference type="PANTHER" id="PTHR43381">
    <property type="entry name" value="TRANSLATION INITIATION FACTOR IF-2-RELATED"/>
    <property type="match status" value="1"/>
</dbReference>
<feature type="compositionally biased region" description="Basic and acidic residues" evidence="12">
    <location>
        <begin position="130"/>
        <end position="212"/>
    </location>
</feature>
<dbReference type="FunCoup" id="A0A1Y5RJP6">
    <property type="interactions" value="640"/>
</dbReference>
<dbReference type="InterPro" id="IPR000795">
    <property type="entry name" value="T_Tr_GTP-bd_dom"/>
</dbReference>
<feature type="compositionally biased region" description="Polar residues" evidence="12">
    <location>
        <begin position="33"/>
        <end position="45"/>
    </location>
</feature>
<dbReference type="InParanoid" id="A0A1Y5RJP6"/>
<dbReference type="FunFam" id="2.40.30.10:FF:000007">
    <property type="entry name" value="Translation initiation factor IF-2"/>
    <property type="match status" value="1"/>
</dbReference>
<dbReference type="SUPFAM" id="SSF52540">
    <property type="entry name" value="P-loop containing nucleoside triphosphate hydrolases"/>
    <property type="match status" value="1"/>
</dbReference>
<keyword evidence="15" id="KW-1185">Reference proteome</keyword>
<dbReference type="CDD" id="cd01887">
    <property type="entry name" value="IF2_eIF5B"/>
    <property type="match status" value="1"/>
</dbReference>
<comment type="caution">
    <text evidence="9">Lacks conserved residue(s) required for the propagation of feature annotation.</text>
</comment>
<dbReference type="Proteomes" id="UP000193200">
    <property type="component" value="Unassembled WGS sequence"/>
</dbReference>
<dbReference type="NCBIfam" id="TIGR00231">
    <property type="entry name" value="small_GTP"/>
    <property type="match status" value="1"/>
</dbReference>
<keyword evidence="5 9" id="KW-0396">Initiation factor</keyword>
<keyword evidence="4 9" id="KW-0963">Cytoplasm</keyword>
<feature type="compositionally biased region" description="Low complexity" evidence="12">
    <location>
        <begin position="214"/>
        <end position="224"/>
    </location>
</feature>
<organism evidence="14 15">
    <name type="scientific">Oceanibacterium hippocampi</name>
    <dbReference type="NCBI Taxonomy" id="745714"/>
    <lineage>
        <taxon>Bacteria</taxon>
        <taxon>Pseudomonadati</taxon>
        <taxon>Pseudomonadota</taxon>
        <taxon>Alphaproteobacteria</taxon>
        <taxon>Sneathiellales</taxon>
        <taxon>Sneathiellaceae</taxon>
        <taxon>Oceanibacterium</taxon>
    </lineage>
</organism>
<protein>
    <recommendedName>
        <fullName evidence="3 9">Translation initiation factor IF-2</fullName>
    </recommendedName>
</protein>
<dbReference type="InterPro" id="IPR044145">
    <property type="entry name" value="IF2_II"/>
</dbReference>
<dbReference type="InterPro" id="IPR027417">
    <property type="entry name" value="P-loop_NTPase"/>
</dbReference>
<feature type="compositionally biased region" description="Basic and acidic residues" evidence="12">
    <location>
        <begin position="225"/>
        <end position="237"/>
    </location>
</feature>
<reference evidence="14 15" key="1">
    <citation type="submission" date="2017-03" db="EMBL/GenBank/DDBJ databases">
        <authorList>
            <person name="Afonso C.L."/>
            <person name="Miller P.J."/>
            <person name="Scott M.A."/>
            <person name="Spackman E."/>
            <person name="Goraichik I."/>
            <person name="Dimitrov K.M."/>
            <person name="Suarez D.L."/>
            <person name="Swayne D.E."/>
        </authorList>
    </citation>
    <scope>NUCLEOTIDE SEQUENCE [LARGE SCALE GENOMIC DNA]</scope>
    <source>
        <strain evidence="14 15">CECT 7691</strain>
    </source>
</reference>
<sequence length="892" mass="97060">MSEANDKDERKSLSLNKQPRKLEMRKGPEGGQVRQSFSHGRSKTVQVEVRKKRVPPRPGTTAGQTGETTAPKPEPAAAPAVQAKPSAPAPAPQKERPRNDQPRHATRGRVVLKQLTAEEKAARVRALHGARKEAAEARVKAEEEARERDFAERREAEERAAAERRQQEEEDRKRNDADARRRSEEEAAKRLAEEHEAKRKADAEAARERQEVSRAAAPAAARAGAPEEREGDSDRGSPRGATKARRGKTADRAVATRRGESRRTGRLTVTDALVSGDGRQRQRSLAAVRRAREKARSGGRGDEAPTKVVRDVVVPETIVVQELANRMAERGVDVVRALMKMGVMVTINQPIDADTAELLVSEFGHRIRRVSDSDVEVGLSGDDDPVESLKPRAPVVTVMGHVDHGKTSLLDALRKTDVVSREAGGITQHIGAYQVELSGGATITFLDTPGHEAFTGMRSRGAKVTDIVILVVAADDAVMPQTIEAIRHAKLAEVPIIVAINKCDLPAANPDKVRQQLLQHEIVVESLGGDVQDVEVSAAKGTGLDKLQEAILLQSEILELKANPDRNAEGVVVEAKLEVGRGSVATVLVQRGTLRIGDVFVAGAEWGRVRALIDDRGNNVESAGPAEPVEVIGLQGAPEAGDLLSVIDSESRARDIAEFRQRQSREKRAAVGQRGTLEQMFSAIKEGQAQLLPLVIKADVQGSAEALVGSAEKIGTDEVKVEILHSAVGGINESDVILARASNGIIIGFNVRANKQAREMAQRDGVDIRYYSIIYNVIDDLKSLLSGMLAPAVRERFLGYAEIREVFNITKTGKVAGCMITEGVVRRGCKVRLLRDDVVIHEGDLSSLRRFKDEVREVKQGAECGMALANYQDIQTGDMIECFELEEVERTL</sequence>
<dbReference type="Gene3D" id="3.40.50.10050">
    <property type="entry name" value="Translation initiation factor IF- 2, domain 3"/>
    <property type="match status" value="1"/>
</dbReference>
<evidence type="ECO:0000256" key="5">
    <source>
        <dbReference type="ARBA" id="ARBA00022540"/>
    </source>
</evidence>
<evidence type="ECO:0000256" key="12">
    <source>
        <dbReference type="SAM" id="MobiDB-lite"/>
    </source>
</evidence>
<feature type="binding site" evidence="9">
    <location>
        <begin position="400"/>
        <end position="407"/>
    </location>
    <ligand>
        <name>GTP</name>
        <dbReference type="ChEBI" id="CHEBI:37565"/>
    </ligand>
</feature>
<dbReference type="InterPro" id="IPR036925">
    <property type="entry name" value="TIF_IF2_dom3_sf"/>
</dbReference>
<dbReference type="InterPro" id="IPR015760">
    <property type="entry name" value="TIF_IF2"/>
</dbReference>
<feature type="compositionally biased region" description="Basic and acidic residues" evidence="12">
    <location>
        <begin position="1"/>
        <end position="12"/>
    </location>
</feature>
<keyword evidence="8 9" id="KW-0342">GTP-binding</keyword>
<dbReference type="InterPro" id="IPR023115">
    <property type="entry name" value="TIF_IF2_dom3"/>
</dbReference>
<evidence type="ECO:0000256" key="11">
    <source>
        <dbReference type="RuleBase" id="RU000645"/>
    </source>
</evidence>
<feature type="binding site" evidence="9">
    <location>
        <begin position="501"/>
        <end position="504"/>
    </location>
    <ligand>
        <name>GTP</name>
        <dbReference type="ChEBI" id="CHEBI:37565"/>
    </ligand>
</feature>
<proteinExistence type="inferred from homology"/>
<dbReference type="GO" id="GO:0003924">
    <property type="term" value="F:GTPase activity"/>
    <property type="evidence" value="ECO:0007669"/>
    <property type="project" value="UniProtKB-UniRule"/>
</dbReference>
<dbReference type="InterPro" id="IPR004161">
    <property type="entry name" value="EFTu-like_2"/>
</dbReference>
<evidence type="ECO:0000256" key="3">
    <source>
        <dbReference type="ARBA" id="ARBA00020675"/>
    </source>
</evidence>
<keyword evidence="7 9" id="KW-0648">Protein biosynthesis</keyword>
<dbReference type="CDD" id="cd03692">
    <property type="entry name" value="mtIF2_IVc"/>
    <property type="match status" value="1"/>
</dbReference>
<dbReference type="OrthoDB" id="9811804at2"/>
<dbReference type="PROSITE" id="PS51722">
    <property type="entry name" value="G_TR_2"/>
    <property type="match status" value="1"/>
</dbReference>